<dbReference type="AlphaFoldDB" id="A0A142EPW7"/>
<dbReference type="InterPro" id="IPR000924">
    <property type="entry name" value="Glu/Gln-tRNA-synth"/>
</dbReference>
<reference evidence="10" key="1">
    <citation type="submission" date="2015-09" db="EMBL/GenBank/DDBJ databases">
        <title>Complete sequence of Algoriphagus sp. M8-2.</title>
        <authorList>
            <person name="Shintani M."/>
        </authorList>
    </citation>
    <scope>NUCLEOTIDE SEQUENCE [LARGE SCALE GENOMIC DNA]</scope>
    <source>
        <strain evidence="10">M8-2</strain>
    </source>
</reference>
<keyword evidence="5 7" id="KW-0067">ATP-binding</keyword>
<gene>
    <name evidence="9" type="ORF">AO498_12055</name>
</gene>
<evidence type="ECO:0000256" key="4">
    <source>
        <dbReference type="ARBA" id="ARBA00022833"/>
    </source>
</evidence>
<keyword evidence="3 7" id="KW-0547">Nucleotide-binding</keyword>
<evidence type="ECO:0000256" key="7">
    <source>
        <dbReference type="RuleBase" id="RU363037"/>
    </source>
</evidence>
<dbReference type="Gene3D" id="3.40.50.620">
    <property type="entry name" value="HUPs"/>
    <property type="match status" value="1"/>
</dbReference>
<dbReference type="PROSITE" id="PS00178">
    <property type="entry name" value="AA_TRNA_LIGASE_I"/>
    <property type="match status" value="1"/>
</dbReference>
<evidence type="ECO:0000313" key="9">
    <source>
        <dbReference type="EMBL" id="AMQ57172.1"/>
    </source>
</evidence>
<keyword evidence="10" id="KW-1185">Reference proteome</keyword>
<dbReference type="PRINTS" id="PR00987">
    <property type="entry name" value="TRNASYNTHGLU"/>
</dbReference>
<evidence type="ECO:0000256" key="5">
    <source>
        <dbReference type="ARBA" id="ARBA00022840"/>
    </source>
</evidence>
<keyword evidence="2" id="KW-0479">Metal-binding</keyword>
<evidence type="ECO:0000256" key="6">
    <source>
        <dbReference type="ARBA" id="ARBA00023146"/>
    </source>
</evidence>
<dbReference type="Proteomes" id="UP000073816">
    <property type="component" value="Chromosome"/>
</dbReference>
<evidence type="ECO:0000313" key="10">
    <source>
        <dbReference type="Proteomes" id="UP000073816"/>
    </source>
</evidence>
<evidence type="ECO:0000259" key="8">
    <source>
        <dbReference type="Pfam" id="PF00749"/>
    </source>
</evidence>
<dbReference type="GO" id="GO:0005524">
    <property type="term" value="F:ATP binding"/>
    <property type="evidence" value="ECO:0007669"/>
    <property type="project" value="UniProtKB-KW"/>
</dbReference>
<dbReference type="KEGG" id="alm:AO498_12055"/>
<dbReference type="PANTHER" id="PTHR43311:SF1">
    <property type="entry name" value="GLUTAMYL-Q TRNA(ASP) SYNTHETASE"/>
    <property type="match status" value="1"/>
</dbReference>
<keyword evidence="6 7" id="KW-0030">Aminoacyl-tRNA synthetase</keyword>
<dbReference type="OrthoDB" id="9807503at2"/>
<reference evidence="9 10" key="2">
    <citation type="journal article" date="2016" name="Genome Announc.">
        <title>Complete Genome Sequence of Algoriphagus sp. Strain M8-2, Isolated from a Brackish Lake.</title>
        <authorList>
            <person name="Muraguchi Y."/>
            <person name="Kushimoto K."/>
            <person name="Ohtsubo Y."/>
            <person name="Suzuki T."/>
            <person name="Dohra H."/>
            <person name="Kimbara K."/>
            <person name="Shintani M."/>
        </authorList>
    </citation>
    <scope>NUCLEOTIDE SEQUENCE [LARGE SCALE GENOMIC DNA]</scope>
    <source>
        <strain evidence="9 10">M8-2</strain>
    </source>
</reference>
<evidence type="ECO:0000256" key="2">
    <source>
        <dbReference type="ARBA" id="ARBA00022723"/>
    </source>
</evidence>
<dbReference type="PATRIC" id="fig|1727163.4.peg.2520"/>
<evidence type="ECO:0000256" key="1">
    <source>
        <dbReference type="ARBA" id="ARBA00022598"/>
    </source>
</evidence>
<accession>A0A142EPW7</accession>
<dbReference type="RefSeq" id="WP_067547915.1">
    <property type="nucleotide sequence ID" value="NZ_CP012836.1"/>
</dbReference>
<dbReference type="InterPro" id="IPR020058">
    <property type="entry name" value="Glu/Gln-tRNA-synth_Ib_cat-dom"/>
</dbReference>
<comment type="similarity">
    <text evidence="7">Belongs to the class-I aminoacyl-tRNA synthetase family.</text>
</comment>
<dbReference type="SUPFAM" id="SSF52374">
    <property type="entry name" value="Nucleotidylyl transferase"/>
    <property type="match status" value="1"/>
</dbReference>
<feature type="domain" description="Glutamyl/glutaminyl-tRNA synthetase class Ib catalytic" evidence="8">
    <location>
        <begin position="169"/>
        <end position="259"/>
    </location>
</feature>
<dbReference type="InterPro" id="IPR001412">
    <property type="entry name" value="aa-tRNA-synth_I_CS"/>
</dbReference>
<keyword evidence="4" id="KW-0862">Zinc</keyword>
<dbReference type="GO" id="GO:0005829">
    <property type="term" value="C:cytosol"/>
    <property type="evidence" value="ECO:0007669"/>
    <property type="project" value="TreeGrafter"/>
</dbReference>
<name>A0A142EPW7_9BACT</name>
<dbReference type="GO" id="GO:0006424">
    <property type="term" value="P:glutamyl-tRNA aminoacylation"/>
    <property type="evidence" value="ECO:0007669"/>
    <property type="project" value="TreeGrafter"/>
</dbReference>
<dbReference type="PANTHER" id="PTHR43311">
    <property type="entry name" value="GLUTAMATE--TRNA LIGASE"/>
    <property type="match status" value="1"/>
</dbReference>
<dbReference type="InterPro" id="IPR049940">
    <property type="entry name" value="GluQ/Sye"/>
</dbReference>
<dbReference type="InterPro" id="IPR014729">
    <property type="entry name" value="Rossmann-like_a/b/a_fold"/>
</dbReference>
<protein>
    <submittedName>
        <fullName evidence="9">Glutamyl-Q tRNA(Asp) synthetase</fullName>
    </submittedName>
</protein>
<keyword evidence="1 7" id="KW-0436">Ligase</keyword>
<feature type="domain" description="Glutamyl/glutaminyl-tRNA synthetase class Ib catalytic" evidence="8">
    <location>
        <begin position="6"/>
        <end position="117"/>
    </location>
</feature>
<dbReference type="GO" id="GO:0004818">
    <property type="term" value="F:glutamate-tRNA ligase activity"/>
    <property type="evidence" value="ECO:0007669"/>
    <property type="project" value="TreeGrafter"/>
</dbReference>
<evidence type="ECO:0000256" key="3">
    <source>
        <dbReference type="ARBA" id="ARBA00022741"/>
    </source>
</evidence>
<dbReference type="EMBL" id="CP012836">
    <property type="protein sequence ID" value="AMQ57172.1"/>
    <property type="molecule type" value="Genomic_DNA"/>
</dbReference>
<proteinExistence type="inferred from homology"/>
<organism evidence="9 10">
    <name type="scientific">Algoriphagus sanaruensis</name>
    <dbReference type="NCBI Taxonomy" id="1727163"/>
    <lineage>
        <taxon>Bacteria</taxon>
        <taxon>Pseudomonadati</taxon>
        <taxon>Bacteroidota</taxon>
        <taxon>Cytophagia</taxon>
        <taxon>Cytophagales</taxon>
        <taxon>Cyclobacteriaceae</taxon>
        <taxon>Algoriphagus</taxon>
    </lineage>
</organism>
<dbReference type="STRING" id="1727163.AO498_12055"/>
<sequence length="295" mass="33525">MNFNLTRIAPTPSGFLHLGNAYSFLLTKFIAEETGAKILLRIDDLDRERYRKEYVEDIFDTLDFLEIAIDQGPKNVKEFESDWSQLHRMEKYQEGMQKLRDSKLVFGCDCSRKKILEINPAGNYLGYCLDRRIPLTKPDIAWRINTLDADFVSFLAYSTKKITQLIPEETAFYIIKKKDGAPSYHLASVIDDEEFGVDLIVRGNDLYPSTLAQLDLARLLELSSFPRATFHHHAILKGPDKTKLSKSSGSTSIQFLRKGGKRLPNVLGLIGQMAGLSHQVSSLEELKSHILPKNE</sequence>
<dbReference type="Pfam" id="PF00749">
    <property type="entry name" value="tRNA-synt_1c"/>
    <property type="match status" value="2"/>
</dbReference>
<keyword evidence="7" id="KW-0648">Protein biosynthesis</keyword>